<evidence type="ECO:0000313" key="2">
    <source>
        <dbReference type="Proteomes" id="UP000319525"/>
    </source>
</evidence>
<dbReference type="AlphaFoldDB" id="A0A4Y3QJP4"/>
<sequence>MADPLADFLSGDPQRIWQASWDIIGTRDKNVLEHLRPALPAIERATANIELGGMIFSNRDALVHALDKVQNYRAWKCWCDDYRRLLAFDPTREEERGHVRMLTQDRSGWPVTYECECTICGREFHVDEGEHHARWWQWTPR</sequence>
<protein>
    <submittedName>
        <fullName evidence="1">Uncharacterized protein</fullName>
    </submittedName>
</protein>
<name>A0A4Y3QJP4_MICTE</name>
<evidence type="ECO:0000313" key="1">
    <source>
        <dbReference type="EMBL" id="GEB45139.1"/>
    </source>
</evidence>
<reference evidence="1 2" key="1">
    <citation type="submission" date="2019-06" db="EMBL/GenBank/DDBJ databases">
        <title>Whole genome shotgun sequence of Microbacterium testaceum NBRC 12675.</title>
        <authorList>
            <person name="Hosoyama A."/>
            <person name="Uohara A."/>
            <person name="Ohji S."/>
            <person name="Ichikawa N."/>
        </authorList>
    </citation>
    <scope>NUCLEOTIDE SEQUENCE [LARGE SCALE GENOMIC DNA]</scope>
    <source>
        <strain evidence="1 2">NBRC 12675</strain>
    </source>
</reference>
<organism evidence="1 2">
    <name type="scientific">Microbacterium testaceum</name>
    <name type="common">Aureobacterium testaceum</name>
    <name type="synonym">Brevibacterium testaceum</name>
    <dbReference type="NCBI Taxonomy" id="2033"/>
    <lineage>
        <taxon>Bacteria</taxon>
        <taxon>Bacillati</taxon>
        <taxon>Actinomycetota</taxon>
        <taxon>Actinomycetes</taxon>
        <taxon>Micrococcales</taxon>
        <taxon>Microbacteriaceae</taxon>
        <taxon>Microbacterium</taxon>
    </lineage>
</organism>
<dbReference type="GeneID" id="57143780"/>
<comment type="caution">
    <text evidence="1">The sequence shown here is derived from an EMBL/GenBank/DDBJ whole genome shotgun (WGS) entry which is preliminary data.</text>
</comment>
<dbReference type="OrthoDB" id="8774933at2"/>
<dbReference type="Proteomes" id="UP000319525">
    <property type="component" value="Unassembled WGS sequence"/>
</dbReference>
<proteinExistence type="predicted"/>
<dbReference type="EMBL" id="BJML01000002">
    <property type="protein sequence ID" value="GEB45139.1"/>
    <property type="molecule type" value="Genomic_DNA"/>
</dbReference>
<dbReference type="RefSeq" id="WP_141376100.1">
    <property type="nucleotide sequence ID" value="NZ_BJML01000002.1"/>
</dbReference>
<accession>A0A4Y3QJP4</accession>
<gene>
    <name evidence="1" type="ORF">MTE01_10840</name>
</gene>